<organism evidence="3 4">
    <name type="scientific">Novosphingobium pituita</name>
    <dbReference type="NCBI Taxonomy" id="3056842"/>
    <lineage>
        <taxon>Bacteria</taxon>
        <taxon>Pseudomonadati</taxon>
        <taxon>Pseudomonadota</taxon>
        <taxon>Alphaproteobacteria</taxon>
        <taxon>Sphingomonadales</taxon>
        <taxon>Sphingomonadaceae</taxon>
        <taxon>Novosphingobium</taxon>
    </lineage>
</organism>
<gene>
    <name evidence="3" type="ORF">NUTIK01_29610</name>
</gene>
<dbReference type="Pfam" id="PF01590">
    <property type="entry name" value="GAF"/>
    <property type="match status" value="1"/>
</dbReference>
<feature type="domain" description="DNA binding HTH" evidence="2">
    <location>
        <begin position="297"/>
        <end position="332"/>
    </location>
</feature>
<evidence type="ECO:0000259" key="1">
    <source>
        <dbReference type="Pfam" id="PF01590"/>
    </source>
</evidence>
<dbReference type="Gene3D" id="1.10.10.60">
    <property type="entry name" value="Homeodomain-like"/>
    <property type="match status" value="1"/>
</dbReference>
<dbReference type="RefSeq" id="WP_317975791.1">
    <property type="nucleotide sequence ID" value="NZ_BTFW01000001.1"/>
</dbReference>
<dbReference type="Proteomes" id="UP001187221">
    <property type="component" value="Unassembled WGS sequence"/>
</dbReference>
<dbReference type="SUPFAM" id="SSF55781">
    <property type="entry name" value="GAF domain-like"/>
    <property type="match status" value="1"/>
</dbReference>
<reference evidence="3 4" key="1">
    <citation type="submission" date="2023-06" db="EMBL/GenBank/DDBJ databases">
        <title>Draft genome sequence of Novosphingobium sp. strain IK01.</title>
        <authorList>
            <person name="Hatamoto M."/>
            <person name="Ikarashi T."/>
            <person name="Yamaguchi T."/>
        </authorList>
    </citation>
    <scope>NUCLEOTIDE SEQUENCE [LARGE SCALE GENOMIC DNA]</scope>
    <source>
        <strain evidence="3 4">IK01</strain>
    </source>
</reference>
<dbReference type="PRINTS" id="PR01590">
    <property type="entry name" value="HTHFIS"/>
</dbReference>
<sequence>MKDAAADGEALTMMANAELSPGFKHAERVLTAVHSSRAAVSAVAASWCRSALHHGLDPSAPQASAERLGDNELNTLRASNGELLTVAAPVLDRLHGSVGLAGACVIIADAGGVVLDWRTTDSDAALFEDIGLTPGVSWAEAAQGTNGIGTCLVEGCAVTIHRDEHFASRNVGVSCMDAPIFDPDGRLIAALDISSARGDHDRTMAALIGALVQDAARSIERDLFCRRYSDARIVLAGAGDQAMRGNVLLAVDRDDLVIGATRAARQQFRLATGADIEPRPLGDFLGQTGPASFDDGERAVLRQALARAGGNVSSAARLLGIGRATFYRRMERVGLSLRH</sequence>
<dbReference type="InterPro" id="IPR029016">
    <property type="entry name" value="GAF-like_dom_sf"/>
</dbReference>
<dbReference type="Gene3D" id="3.30.450.40">
    <property type="match status" value="1"/>
</dbReference>
<dbReference type="Pfam" id="PF02954">
    <property type="entry name" value="HTH_8"/>
    <property type="match status" value="1"/>
</dbReference>
<evidence type="ECO:0000313" key="3">
    <source>
        <dbReference type="EMBL" id="GMM62184.1"/>
    </source>
</evidence>
<dbReference type="EMBL" id="BTFW01000001">
    <property type="protein sequence ID" value="GMM62184.1"/>
    <property type="molecule type" value="Genomic_DNA"/>
</dbReference>
<proteinExistence type="predicted"/>
<protein>
    <submittedName>
        <fullName evidence="3">Helix-turn-helix domain-containing protein</fullName>
    </submittedName>
</protein>
<keyword evidence="4" id="KW-1185">Reference proteome</keyword>
<feature type="domain" description="GAF" evidence="1">
    <location>
        <begin position="83"/>
        <end position="218"/>
    </location>
</feature>
<dbReference type="InterPro" id="IPR002197">
    <property type="entry name" value="HTH_Fis"/>
</dbReference>
<dbReference type="InterPro" id="IPR009057">
    <property type="entry name" value="Homeodomain-like_sf"/>
</dbReference>
<dbReference type="InterPro" id="IPR003018">
    <property type="entry name" value="GAF"/>
</dbReference>
<evidence type="ECO:0000313" key="4">
    <source>
        <dbReference type="Proteomes" id="UP001187221"/>
    </source>
</evidence>
<evidence type="ECO:0000259" key="2">
    <source>
        <dbReference type="Pfam" id="PF02954"/>
    </source>
</evidence>
<name>A0ABQ6PAC6_9SPHN</name>
<dbReference type="SUPFAM" id="SSF46689">
    <property type="entry name" value="Homeodomain-like"/>
    <property type="match status" value="1"/>
</dbReference>
<comment type="caution">
    <text evidence="3">The sequence shown here is derived from an EMBL/GenBank/DDBJ whole genome shotgun (WGS) entry which is preliminary data.</text>
</comment>
<accession>A0ABQ6PAC6</accession>